<evidence type="ECO:0000313" key="10">
    <source>
        <dbReference type="EMBL" id="KZS19720.1"/>
    </source>
</evidence>
<dbReference type="Gene3D" id="3.30.1610.10">
    <property type="entry name" value="Peptidase S59, nucleoporin"/>
    <property type="match status" value="1"/>
</dbReference>
<evidence type="ECO:0000256" key="2">
    <source>
        <dbReference type="ARBA" id="ARBA00008926"/>
    </source>
</evidence>
<keyword evidence="11" id="KW-1185">Reference proteome</keyword>
<comment type="caution">
    <text evidence="10">The sequence shown here is derived from an EMBL/GenBank/DDBJ whole genome shotgun (WGS) entry which is preliminary data.</text>
</comment>
<evidence type="ECO:0000259" key="9">
    <source>
        <dbReference type="PROSITE" id="PS51434"/>
    </source>
</evidence>
<evidence type="ECO:0000256" key="4">
    <source>
        <dbReference type="ARBA" id="ARBA00022816"/>
    </source>
</evidence>
<dbReference type="InterPro" id="IPR036903">
    <property type="entry name" value="Nup98_auto-Pept-S59_dom_sf"/>
</dbReference>
<dbReference type="Proteomes" id="UP000076858">
    <property type="component" value="Unassembled WGS sequence"/>
</dbReference>
<dbReference type="STRING" id="35525.A0A162QIP0"/>
<dbReference type="PANTHER" id="PTHR23198">
    <property type="entry name" value="NUCLEOPORIN"/>
    <property type="match status" value="1"/>
</dbReference>
<dbReference type="InterPro" id="IPR037665">
    <property type="entry name" value="Nucleoporin_S59-like"/>
</dbReference>
<feature type="domain" description="Peptidase S59" evidence="9">
    <location>
        <begin position="50"/>
        <end position="197"/>
    </location>
</feature>
<dbReference type="GO" id="GO:0003723">
    <property type="term" value="F:RNA binding"/>
    <property type="evidence" value="ECO:0007669"/>
    <property type="project" value="TreeGrafter"/>
</dbReference>
<proteinExistence type="inferred from homology"/>
<comment type="subcellular location">
    <subcellularLocation>
        <location evidence="1">Nucleus</location>
        <location evidence="1">Nuclear pore complex</location>
    </subcellularLocation>
</comment>
<sequence>MVSQCIHIEYRSRSVNSWYHSVFSLNTSIFDDVYISSKRSRHPVGIVLRRCGYSVIPSLEELAKQGLDQNGECIVTSFTIIRQGYGKILFEGPLDVAHLNLDDIVLIGCKMVAVYPDVSMKPSEGEGLNRRAEIPLYSLWPLDKSTGNYITYPQYQRNRSTLPRFENRFARDLHNIQATFIFYSPEKGALRFQVNNFSQYAMDGCLYVNTIGINLRCQLQLGNN</sequence>
<dbReference type="GO" id="GO:0034398">
    <property type="term" value="P:telomere tethering at nuclear periphery"/>
    <property type="evidence" value="ECO:0007669"/>
    <property type="project" value="TreeGrafter"/>
</dbReference>
<dbReference type="GO" id="GO:0006405">
    <property type="term" value="P:RNA export from nucleus"/>
    <property type="evidence" value="ECO:0007669"/>
    <property type="project" value="TreeGrafter"/>
</dbReference>
<keyword evidence="5" id="KW-0653">Protein transport</keyword>
<dbReference type="GO" id="GO:0044614">
    <property type="term" value="C:nuclear pore cytoplasmic filaments"/>
    <property type="evidence" value="ECO:0007669"/>
    <property type="project" value="TreeGrafter"/>
</dbReference>
<evidence type="ECO:0000256" key="8">
    <source>
        <dbReference type="ARBA" id="ARBA00023242"/>
    </source>
</evidence>
<dbReference type="AlphaFoldDB" id="A0A162QIP0"/>
<keyword evidence="4" id="KW-0509">mRNA transport</keyword>
<dbReference type="PROSITE" id="PS51434">
    <property type="entry name" value="NUP_C"/>
    <property type="match status" value="1"/>
</dbReference>
<dbReference type="GO" id="GO:0008139">
    <property type="term" value="F:nuclear localization sequence binding"/>
    <property type="evidence" value="ECO:0007669"/>
    <property type="project" value="TreeGrafter"/>
</dbReference>
<dbReference type="Pfam" id="PF04096">
    <property type="entry name" value="Nucleoporin2"/>
    <property type="match status" value="1"/>
</dbReference>
<dbReference type="GO" id="GO:0000973">
    <property type="term" value="P:post-transcriptional tethering of RNA polymerase II gene DNA at nuclear periphery"/>
    <property type="evidence" value="ECO:0007669"/>
    <property type="project" value="TreeGrafter"/>
</dbReference>
<evidence type="ECO:0000256" key="5">
    <source>
        <dbReference type="ARBA" id="ARBA00022927"/>
    </source>
</evidence>
<keyword evidence="6" id="KW-0811">Translocation</keyword>
<comment type="similarity">
    <text evidence="2">Belongs to the nucleoporin GLFG family.</text>
</comment>
<evidence type="ECO:0000256" key="7">
    <source>
        <dbReference type="ARBA" id="ARBA00023132"/>
    </source>
</evidence>
<keyword evidence="7" id="KW-0906">Nuclear pore complex</keyword>
<accession>A0A162QIP0</accession>
<dbReference type="GO" id="GO:0051028">
    <property type="term" value="P:mRNA transport"/>
    <property type="evidence" value="ECO:0007669"/>
    <property type="project" value="UniProtKB-KW"/>
</dbReference>
<evidence type="ECO:0000313" key="11">
    <source>
        <dbReference type="Proteomes" id="UP000076858"/>
    </source>
</evidence>
<evidence type="ECO:0000256" key="1">
    <source>
        <dbReference type="ARBA" id="ARBA00004567"/>
    </source>
</evidence>
<dbReference type="InterPro" id="IPR007230">
    <property type="entry name" value="Nup98_auto-Pept-S59_dom"/>
</dbReference>
<reference evidence="10 11" key="1">
    <citation type="submission" date="2016-03" db="EMBL/GenBank/DDBJ databases">
        <title>EvidentialGene: Evidence-directed Construction of Genes on Genomes.</title>
        <authorList>
            <person name="Gilbert D.G."/>
            <person name="Choi J.-H."/>
            <person name="Mockaitis K."/>
            <person name="Colbourne J."/>
            <person name="Pfrender M."/>
        </authorList>
    </citation>
    <scope>NUCLEOTIDE SEQUENCE [LARGE SCALE GENOMIC DNA]</scope>
    <source>
        <strain evidence="10 11">Xinb3</strain>
        <tissue evidence="10">Complete organism</tissue>
    </source>
</reference>
<dbReference type="GO" id="GO:0017056">
    <property type="term" value="F:structural constituent of nuclear pore"/>
    <property type="evidence" value="ECO:0007669"/>
    <property type="project" value="InterPro"/>
</dbReference>
<dbReference type="SUPFAM" id="SSF82215">
    <property type="entry name" value="C-terminal autoproteolytic domain of nucleoporin nup98"/>
    <property type="match status" value="1"/>
</dbReference>
<evidence type="ECO:0000256" key="6">
    <source>
        <dbReference type="ARBA" id="ARBA00023010"/>
    </source>
</evidence>
<dbReference type="PANTHER" id="PTHR23198:SF6">
    <property type="entry name" value="NUCLEAR PORE COMPLEX PROTEIN NUP98-NUP96"/>
    <property type="match status" value="1"/>
</dbReference>
<evidence type="ECO:0000256" key="3">
    <source>
        <dbReference type="ARBA" id="ARBA00022448"/>
    </source>
</evidence>
<organism evidence="10 11">
    <name type="scientific">Daphnia magna</name>
    <dbReference type="NCBI Taxonomy" id="35525"/>
    <lineage>
        <taxon>Eukaryota</taxon>
        <taxon>Metazoa</taxon>
        <taxon>Ecdysozoa</taxon>
        <taxon>Arthropoda</taxon>
        <taxon>Crustacea</taxon>
        <taxon>Branchiopoda</taxon>
        <taxon>Diplostraca</taxon>
        <taxon>Cladocera</taxon>
        <taxon>Anomopoda</taxon>
        <taxon>Daphniidae</taxon>
        <taxon>Daphnia</taxon>
    </lineage>
</organism>
<keyword evidence="8" id="KW-0539">Nucleus</keyword>
<name>A0A162QIP0_9CRUS</name>
<dbReference type="OrthoDB" id="6357689at2759"/>
<gene>
    <name evidence="10" type="ORF">APZ42_013766</name>
</gene>
<keyword evidence="3" id="KW-0813">Transport</keyword>
<dbReference type="EMBL" id="LRGB01000329">
    <property type="protein sequence ID" value="KZS19720.1"/>
    <property type="molecule type" value="Genomic_DNA"/>
</dbReference>
<dbReference type="GO" id="GO:0006606">
    <property type="term" value="P:protein import into nucleus"/>
    <property type="evidence" value="ECO:0007669"/>
    <property type="project" value="TreeGrafter"/>
</dbReference>
<protein>
    <submittedName>
        <fullName evidence="10">Putative Nuclear pore complex protein Nup98-Nup96</fullName>
    </submittedName>
</protein>